<dbReference type="OrthoDB" id="2017405at2759"/>
<proteinExistence type="predicted"/>
<dbReference type="InterPro" id="IPR019651">
    <property type="entry name" value="Glutamate_DH_NAD-spec"/>
</dbReference>
<reference evidence="2 3" key="1">
    <citation type="submission" date="2015-02" db="EMBL/GenBank/DDBJ databases">
        <authorList>
            <person name="Chooi Y.-H."/>
        </authorList>
    </citation>
    <scope>NUCLEOTIDE SEQUENCE [LARGE SCALE GENOMIC DNA]</scope>
    <source>
        <strain evidence="2">E3</strain>
    </source>
</reference>
<evidence type="ECO:0000313" key="3">
    <source>
        <dbReference type="Proteomes" id="UP000039324"/>
    </source>
</evidence>
<keyword evidence="3" id="KW-1185">Reference proteome</keyword>
<name>A0A0G4IN45_PLABS</name>
<sequence length="806" mass="87136">MSRGPHARVDIDGQWIDDKSESCLVDLLDLGARAGRLRAGRLAKVGHAAAHAGHAGAFGTAGRLVRLRDDGRADRLQLLLLGLVLLRLGVLVRLEPLQDVGDGRVDLGLVVLADLVLELLVLDRVAKRVRVVLQAVLRLDLLAQHLVVVLVLLGVADHRLDVLLAQTALVVRDRNLLALAGRLVLGADVQDTVGIQVKGDLDLRDTTRGRRDARQLELAEQVVVLRPRTLALEHLDQDAGLVVGVRREDLLLLARDRRVALDERRHDTAGRLDTERQRGNVQQQDLAGLLAGVAAEDGGLDGGAVGDGLIRVDRLARLLAAEELLDQLLDLGDTRRAADQDDFVDVALGELGVAQDLLDRDQRVPEVVATQGLETRARDRRVEVDAVEQRVDLDGRLRRRRQRSLGTLALRSQATQGAVVARDVLLVLALELLGEVLDEAVVEVLATEVGVTGGGLDLEDAVLDCQDGDIERTTTQVKDQDVHLRFGVLVEAVGDGGGGRLVDDTEDVQAGNHTSVLRRLTLRVVEVGGDGDDGVVDGFAEVRLGRLPHLDEDHGRDLLRVERARVALVLDLKGRAVALLLDDRERPQLHVGLNDRVGELAADQALGIVDRVLRVSGSLVLGGLTNETLGLGEGDVRRRRAVALVVGNDLHGVVLPASDARVRRAEVDTDRGATDFLLRHGASESNVSVQKRSALVRSNDNEGRRTRSPWIGSVRAHSLEHSAAAPSARPPTSPDFPGAARRQNRAEYSDLERADQFHCPFCGACRLPDNPPCALLPCGHFQLGEEPQVLRGQQCNADDMTCTTSA</sequence>
<dbReference type="Proteomes" id="UP000039324">
    <property type="component" value="Unassembled WGS sequence"/>
</dbReference>
<dbReference type="AlphaFoldDB" id="A0A0G4IN45"/>
<dbReference type="OMA" id="GITVGCQ"/>
<dbReference type="EMBL" id="CDSF01000076">
    <property type="protein sequence ID" value="CEO96728.1"/>
    <property type="molecule type" value="Genomic_DNA"/>
</dbReference>
<gene>
    <name evidence="2" type="ORF">PBRA_005332</name>
</gene>
<feature type="region of interest" description="Disordered" evidence="1">
    <location>
        <begin position="689"/>
        <end position="745"/>
    </location>
</feature>
<organism evidence="2 3">
    <name type="scientific">Plasmodiophora brassicae</name>
    <name type="common">Clubroot disease agent</name>
    <dbReference type="NCBI Taxonomy" id="37360"/>
    <lineage>
        <taxon>Eukaryota</taxon>
        <taxon>Sar</taxon>
        <taxon>Rhizaria</taxon>
        <taxon>Endomyxa</taxon>
        <taxon>Phytomyxea</taxon>
        <taxon>Plasmodiophorida</taxon>
        <taxon>Plasmodiophoridae</taxon>
        <taxon>Plasmodiophora</taxon>
    </lineage>
</organism>
<protein>
    <submittedName>
        <fullName evidence="2">Uncharacterized protein</fullName>
    </submittedName>
</protein>
<dbReference type="Pfam" id="PF10712">
    <property type="entry name" value="NAD-GH"/>
    <property type="match status" value="1"/>
</dbReference>
<dbReference type="STRING" id="37360.A0A0G4IN45"/>
<accession>A0A0G4IN45</accession>
<evidence type="ECO:0000313" key="2">
    <source>
        <dbReference type="EMBL" id="CEO96728.1"/>
    </source>
</evidence>
<evidence type="ECO:0000256" key="1">
    <source>
        <dbReference type="SAM" id="MobiDB-lite"/>
    </source>
</evidence>